<dbReference type="InterPro" id="IPR023210">
    <property type="entry name" value="NADP_OxRdtase_dom"/>
</dbReference>
<name>A0ABV3RLD8_9RHOB</name>
<evidence type="ECO:0000259" key="1">
    <source>
        <dbReference type="Pfam" id="PF00248"/>
    </source>
</evidence>
<dbReference type="InterPro" id="IPR036812">
    <property type="entry name" value="NAD(P)_OxRdtase_dom_sf"/>
</dbReference>
<dbReference type="PANTHER" id="PTHR43147">
    <property type="entry name" value="PROTEIN TAS"/>
    <property type="match status" value="1"/>
</dbReference>
<keyword evidence="3" id="KW-1185">Reference proteome</keyword>
<dbReference type="EMBL" id="JBFNXX010000005">
    <property type="protein sequence ID" value="MEW9919792.1"/>
    <property type="molecule type" value="Genomic_DNA"/>
</dbReference>
<protein>
    <submittedName>
        <fullName evidence="2">Aldo/keto reductase</fullName>
    </submittedName>
</protein>
<dbReference type="Pfam" id="PF00248">
    <property type="entry name" value="Aldo_ket_red"/>
    <property type="match status" value="1"/>
</dbReference>
<evidence type="ECO:0000313" key="3">
    <source>
        <dbReference type="Proteomes" id="UP001556098"/>
    </source>
</evidence>
<dbReference type="CDD" id="cd19101">
    <property type="entry name" value="AKR_unchar"/>
    <property type="match status" value="1"/>
</dbReference>
<feature type="domain" description="NADP-dependent oxidoreductase" evidence="1">
    <location>
        <begin position="18"/>
        <end position="318"/>
    </location>
</feature>
<dbReference type="Gene3D" id="3.20.20.100">
    <property type="entry name" value="NADP-dependent oxidoreductase domain"/>
    <property type="match status" value="1"/>
</dbReference>
<sequence>MSTPETMDLRPGHPISRVIKGGWQLAGDHGEVDRATAIADMEAFVEAGITTFDCADIYTGVEEMIGDFIADLRRRRGAEVANRVIVHTKLVPDLTRLDVFSQADVEAIVDRSLQRLQSERLHLVQFYWWDMSRGHALDALGALKRCQEKGKIANLGVNNWDAESVARFTDAGFDIAAAQVQYSVLDRRPAVTLAPWAAENDVHLLSFGTLAGGFLTDKWLGQPDPGFEFSNRSLIKYRLIIDEFGPWDLFQTLLQTLDAVGKRHAVPLSAVATRWVLDQPQVAAAIVGARYARHLPQTLQVFDLALTDADRAEIAAVLDRSGGPNGPVFCLESDRSGRHGRIMKYNLNTNPDDQIHAAKGD</sequence>
<gene>
    <name evidence="2" type="ORF">AB2B41_09265</name>
</gene>
<dbReference type="RefSeq" id="WP_367877490.1">
    <property type="nucleotide sequence ID" value="NZ_JBFNXX010000005.1"/>
</dbReference>
<dbReference type="SUPFAM" id="SSF51430">
    <property type="entry name" value="NAD(P)-linked oxidoreductase"/>
    <property type="match status" value="1"/>
</dbReference>
<dbReference type="PANTHER" id="PTHR43147:SF2">
    <property type="entry name" value="NADP-DEPENDENT OXIDOREDUCTASE DOMAIN-CONTAINING PROTEIN"/>
    <property type="match status" value="1"/>
</dbReference>
<comment type="caution">
    <text evidence="2">The sequence shown here is derived from an EMBL/GenBank/DDBJ whole genome shotgun (WGS) entry which is preliminary data.</text>
</comment>
<dbReference type="Proteomes" id="UP001556098">
    <property type="component" value="Unassembled WGS sequence"/>
</dbReference>
<proteinExistence type="predicted"/>
<accession>A0ABV3RLD8</accession>
<organism evidence="2 3">
    <name type="scientific">Sulfitobacter sediminis</name>
    <dbReference type="NCBI Taxonomy" id="3234186"/>
    <lineage>
        <taxon>Bacteria</taxon>
        <taxon>Pseudomonadati</taxon>
        <taxon>Pseudomonadota</taxon>
        <taxon>Alphaproteobacteria</taxon>
        <taxon>Rhodobacterales</taxon>
        <taxon>Roseobacteraceae</taxon>
        <taxon>Sulfitobacter</taxon>
    </lineage>
</organism>
<reference evidence="2 3" key="1">
    <citation type="submission" date="2024-07" db="EMBL/GenBank/DDBJ databases">
        <title>Marimonas sp.nov., isolated from tidal-flat sediment.</title>
        <authorList>
            <person name="Jayan J.N."/>
            <person name="Lee S.S."/>
        </authorList>
    </citation>
    <scope>NUCLEOTIDE SEQUENCE [LARGE SCALE GENOMIC DNA]</scope>
    <source>
        <strain evidence="2 3">MJW-29</strain>
    </source>
</reference>
<evidence type="ECO:0000313" key="2">
    <source>
        <dbReference type="EMBL" id="MEW9919792.1"/>
    </source>
</evidence>